<accession>A0A7V4JPB6</accession>
<evidence type="ECO:0000313" key="1">
    <source>
        <dbReference type="EMBL" id="HGU15264.1"/>
    </source>
</evidence>
<proteinExistence type="predicted"/>
<reference evidence="1" key="1">
    <citation type="journal article" date="2020" name="mSystems">
        <title>Genome- and Community-Level Interaction Insights into Carbon Utilization and Element Cycling Functions of Hydrothermarchaeota in Hydrothermal Sediment.</title>
        <authorList>
            <person name="Zhou Z."/>
            <person name="Liu Y."/>
            <person name="Xu W."/>
            <person name="Pan J."/>
            <person name="Luo Z.H."/>
            <person name="Li M."/>
        </authorList>
    </citation>
    <scope>NUCLEOTIDE SEQUENCE [LARGE SCALE GENOMIC DNA]</scope>
    <source>
        <strain evidence="1">SpSt-711</strain>
    </source>
</reference>
<dbReference type="EMBL" id="DTEI01000026">
    <property type="protein sequence ID" value="HGU15264.1"/>
    <property type="molecule type" value="Genomic_DNA"/>
</dbReference>
<dbReference type="Pfam" id="PF06935">
    <property type="entry name" value="DUF1284"/>
    <property type="match status" value="1"/>
</dbReference>
<comment type="caution">
    <text evidence="1">The sequence shown here is derived from an EMBL/GenBank/DDBJ whole genome shotgun (WGS) entry which is preliminary data.</text>
</comment>
<dbReference type="AlphaFoldDB" id="A0A7V4JPB6"/>
<sequence>MLNLRGHHLICLNFFKGEGYDELFLKNLEEILNKIEKENIRVIEGFDDVCKSCLYLKDGKCQYEEGAEEKIKEQDKIALELLNIKEGQIITWEEIKNKISEVFSQWYEKYCYACDWLKVCESHQYFQNLTQIVISTDKKILSLFLKVRENFPEVKESVSLLKPYANLHYDQIEDKVPFLSTYYQLHLYSPSWVIKREEFESIMGFEPELIYKSPENTYIMSVVYKVDNYVTEGIIAYGFSEALALSRGIILTYEEVDSICFQRGYGRQLLLALQYDLFPGMVNKLFIDREDIQRRIDHLKMLLGYAP</sequence>
<dbReference type="InterPro" id="IPR009702">
    <property type="entry name" value="DUF1284"/>
</dbReference>
<organism evidence="1">
    <name type="scientific">Thermodesulfobacterium geofontis</name>
    <dbReference type="NCBI Taxonomy" id="1295609"/>
    <lineage>
        <taxon>Bacteria</taxon>
        <taxon>Pseudomonadati</taxon>
        <taxon>Thermodesulfobacteriota</taxon>
        <taxon>Thermodesulfobacteria</taxon>
        <taxon>Thermodesulfobacteriales</taxon>
        <taxon>Thermodesulfobacteriaceae</taxon>
        <taxon>Thermodesulfobacterium</taxon>
    </lineage>
</organism>
<gene>
    <name evidence="1" type="ORF">ENU91_01165</name>
</gene>
<name>A0A7V4JPB6_9BACT</name>
<protein>
    <submittedName>
        <fullName evidence="1">DUF1284 domain-containing protein</fullName>
    </submittedName>
</protein>